<dbReference type="RefSeq" id="XP_019048908.1">
    <property type="nucleotide sequence ID" value="XM_019189346.1"/>
</dbReference>
<accession>A0A1B9G9Y1</accession>
<dbReference type="Proteomes" id="UP000092730">
    <property type="component" value="Chromosome 2"/>
</dbReference>
<sequence>MQTISQGAFGAKGLRRSRSLSRRILQSYRKHISMIRLHWGFPIPIELDADDLRTLLSFLDFGKPTEPTSIADWKKLLKMSDKFDCPTLKDRIRDNAKLTAFDKPWESFCLASNLNDEESAKNTLKLMAGNIDAKDICL</sequence>
<dbReference type="OrthoDB" id="2561691at2759"/>
<dbReference type="EMBL" id="KI894019">
    <property type="protein sequence ID" value="OCF27838.1"/>
    <property type="molecule type" value="Genomic_DNA"/>
</dbReference>
<reference evidence="2" key="4">
    <citation type="submission" date="2024-02" db="EMBL/GenBank/DDBJ databases">
        <title>Comparative genomics of Cryptococcus and Kwoniella reveals pathogenesis evolution and contrasting modes of karyotype evolution via chromosome fusion or intercentromeric recombination.</title>
        <authorList>
            <person name="Coelho M.A."/>
            <person name="David-Palma M."/>
            <person name="Shea T."/>
            <person name="Bowers K."/>
            <person name="McGinley-Smith S."/>
            <person name="Mohammad A.W."/>
            <person name="Gnirke A."/>
            <person name="Yurkov A.M."/>
            <person name="Nowrousian M."/>
            <person name="Sun S."/>
            <person name="Cuomo C.A."/>
            <person name="Heitman J."/>
        </authorList>
    </citation>
    <scope>NUCLEOTIDE SEQUENCE</scope>
    <source>
        <strain evidence="2">CBS 10118</strain>
    </source>
</reference>
<evidence type="ECO:0000313" key="1">
    <source>
        <dbReference type="EMBL" id="OCF27838.1"/>
    </source>
</evidence>
<dbReference type="VEuPathDB" id="FungiDB:I302_02687"/>
<protein>
    <submittedName>
        <fullName evidence="1">Uncharacterized protein</fullName>
    </submittedName>
</protein>
<evidence type="ECO:0000313" key="3">
    <source>
        <dbReference type="Proteomes" id="UP000092730"/>
    </source>
</evidence>
<reference evidence="1" key="3">
    <citation type="submission" date="2014-01" db="EMBL/GenBank/DDBJ databases">
        <title>Evolution of pathogenesis and genome organization in the Tremellales.</title>
        <authorList>
            <person name="Cuomo C."/>
            <person name="Litvintseva A."/>
            <person name="Heitman J."/>
            <person name="Chen Y."/>
            <person name="Sun S."/>
            <person name="Springer D."/>
            <person name="Dromer F."/>
            <person name="Young S."/>
            <person name="Zeng Q."/>
            <person name="Chapman S."/>
            <person name="Gujja S."/>
            <person name="Saif S."/>
            <person name="Birren B."/>
        </authorList>
    </citation>
    <scope>NUCLEOTIDE SEQUENCE</scope>
    <source>
        <strain evidence="1">CBS 10118</strain>
    </source>
</reference>
<reference evidence="1" key="1">
    <citation type="submission" date="2013-07" db="EMBL/GenBank/DDBJ databases">
        <title>The Genome Sequence of Cryptococcus bestiolae CBS10118.</title>
        <authorList>
            <consortium name="The Broad Institute Genome Sequencing Platform"/>
            <person name="Cuomo C."/>
            <person name="Litvintseva A."/>
            <person name="Chen Y."/>
            <person name="Heitman J."/>
            <person name="Sun S."/>
            <person name="Springer D."/>
            <person name="Dromer F."/>
            <person name="Young S.K."/>
            <person name="Zeng Q."/>
            <person name="Gargeya S."/>
            <person name="Fitzgerald M."/>
            <person name="Abouelleil A."/>
            <person name="Alvarado L."/>
            <person name="Berlin A.M."/>
            <person name="Chapman S.B."/>
            <person name="Dewar J."/>
            <person name="Goldberg J."/>
            <person name="Griggs A."/>
            <person name="Gujja S."/>
            <person name="Hansen M."/>
            <person name="Howarth C."/>
            <person name="Imamovic A."/>
            <person name="Larimer J."/>
            <person name="McCowan C."/>
            <person name="Murphy C."/>
            <person name="Pearson M."/>
            <person name="Priest M."/>
            <person name="Roberts A."/>
            <person name="Saif S."/>
            <person name="Shea T."/>
            <person name="Sykes S."/>
            <person name="Wortman J."/>
            <person name="Nusbaum C."/>
            <person name="Birren B."/>
        </authorList>
    </citation>
    <scope>NUCLEOTIDE SEQUENCE [LARGE SCALE GENOMIC DNA]</scope>
    <source>
        <strain evidence="1">CBS 10118</strain>
    </source>
</reference>
<proteinExistence type="predicted"/>
<dbReference type="EMBL" id="CP144542">
    <property type="protein sequence ID" value="WVW81978.1"/>
    <property type="molecule type" value="Genomic_DNA"/>
</dbReference>
<dbReference type="KEGG" id="kbi:30207086"/>
<reference evidence="2" key="2">
    <citation type="submission" date="2013-07" db="EMBL/GenBank/DDBJ databases">
        <authorList>
            <consortium name="The Broad Institute Genome Sequencing Platform"/>
            <person name="Cuomo C."/>
            <person name="Litvintseva A."/>
            <person name="Chen Y."/>
            <person name="Heitman J."/>
            <person name="Sun S."/>
            <person name="Springer D."/>
            <person name="Dromer F."/>
            <person name="Young S.K."/>
            <person name="Zeng Q."/>
            <person name="Gargeya S."/>
            <person name="Fitzgerald M."/>
            <person name="Abouelleil A."/>
            <person name="Alvarado L."/>
            <person name="Berlin A.M."/>
            <person name="Chapman S.B."/>
            <person name="Dewar J."/>
            <person name="Goldberg J."/>
            <person name="Griggs A."/>
            <person name="Gujja S."/>
            <person name="Hansen M."/>
            <person name="Howarth C."/>
            <person name="Imamovic A."/>
            <person name="Larimer J."/>
            <person name="McCowan C."/>
            <person name="Murphy C."/>
            <person name="Pearson M."/>
            <person name="Priest M."/>
            <person name="Roberts A."/>
            <person name="Saif S."/>
            <person name="Shea T."/>
            <person name="Sykes S."/>
            <person name="Wortman J."/>
            <person name="Nusbaum C."/>
            <person name="Birren B."/>
        </authorList>
    </citation>
    <scope>NUCLEOTIDE SEQUENCE</scope>
    <source>
        <strain evidence="2">CBS 10118</strain>
    </source>
</reference>
<name>A0A1B9G9Y1_9TREE</name>
<evidence type="ECO:0000313" key="2">
    <source>
        <dbReference type="EMBL" id="WVW81978.1"/>
    </source>
</evidence>
<keyword evidence="3" id="KW-1185">Reference proteome</keyword>
<organism evidence="1">
    <name type="scientific">Kwoniella bestiolae CBS 10118</name>
    <dbReference type="NCBI Taxonomy" id="1296100"/>
    <lineage>
        <taxon>Eukaryota</taxon>
        <taxon>Fungi</taxon>
        <taxon>Dikarya</taxon>
        <taxon>Basidiomycota</taxon>
        <taxon>Agaricomycotina</taxon>
        <taxon>Tremellomycetes</taxon>
        <taxon>Tremellales</taxon>
        <taxon>Cryptococcaceae</taxon>
        <taxon>Kwoniella</taxon>
    </lineage>
</organism>
<dbReference type="STRING" id="1296100.A0A1B9G9Y1"/>
<dbReference type="GeneID" id="30207086"/>
<dbReference type="AlphaFoldDB" id="A0A1B9G9Y1"/>
<gene>
    <name evidence="1" type="ORF">I302_02687</name>
    <name evidence="2" type="ORF">I302_103981</name>
</gene>